<dbReference type="InterPro" id="IPR038933">
    <property type="entry name" value="Ovate"/>
</dbReference>
<dbReference type="GO" id="GO:0005634">
    <property type="term" value="C:nucleus"/>
    <property type="evidence" value="ECO:0007669"/>
    <property type="project" value="UniProtKB-SubCell"/>
</dbReference>
<dbReference type="PROSITE" id="PS51754">
    <property type="entry name" value="OVATE"/>
    <property type="match status" value="1"/>
</dbReference>
<feature type="region of interest" description="Disordered" evidence="6">
    <location>
        <begin position="177"/>
        <end position="251"/>
    </location>
</feature>
<keyword evidence="4" id="KW-0804">Transcription</keyword>
<dbReference type="GO" id="GO:0045892">
    <property type="term" value="P:negative regulation of DNA-templated transcription"/>
    <property type="evidence" value="ECO:0007669"/>
    <property type="project" value="InterPro"/>
</dbReference>
<dbReference type="InterPro" id="IPR006458">
    <property type="entry name" value="Ovate_C"/>
</dbReference>
<dbReference type="RefSeq" id="XP_008792405.3">
    <property type="nucleotide sequence ID" value="XM_008794183.4"/>
</dbReference>
<evidence type="ECO:0000256" key="2">
    <source>
        <dbReference type="ARBA" id="ARBA00022491"/>
    </source>
</evidence>
<name>A0A8B7C5W0_PHODC</name>
<feature type="compositionally biased region" description="Basic residues" evidence="6">
    <location>
        <begin position="214"/>
        <end position="233"/>
    </location>
</feature>
<dbReference type="PANTHER" id="PTHR33057:SF3">
    <property type="entry name" value="TRANSCRIPTION REPRESSOR"/>
    <property type="match status" value="1"/>
</dbReference>
<sequence>MDKSSNIGHRLKHRIAQMLLSSSCTTTGIINFSDKISHEPVFPASNRHVHHRGKLDHLPHRMAPVVQVSIDCSSRRSVRAPSPNLPLTTEQGKRNQKKERRVTETGVVYETGAGEGRKCPPASPSSPSNDHYYSHSKERKKAMTKKKDKFASKKKTLLSNGYGFSSSSLSGSNYEYGFFSGEEGEEEEEEEEETRTLFSSKSFSSDSSEFYHRASSKKKTKNKKSTRRPPRKGARGEEEEEMAAVARSGSAVVKRSSNPYEDFRSSMLEMIIETQMSEPEELEQLLHSYLSLNPPSHHAVILEAFAGIWEAIFGEL</sequence>
<evidence type="ECO:0000256" key="6">
    <source>
        <dbReference type="SAM" id="MobiDB-lite"/>
    </source>
</evidence>
<protein>
    <submittedName>
        <fullName evidence="9">Uncharacterized protein LOC103709029</fullName>
    </submittedName>
</protein>
<feature type="compositionally biased region" description="Low complexity" evidence="6">
    <location>
        <begin position="198"/>
        <end position="208"/>
    </location>
</feature>
<evidence type="ECO:0000256" key="5">
    <source>
        <dbReference type="ARBA" id="ARBA00023242"/>
    </source>
</evidence>
<dbReference type="Proteomes" id="UP000228380">
    <property type="component" value="Chromosome 11"/>
</dbReference>
<dbReference type="InterPro" id="IPR020830">
    <property type="entry name" value="GlycerAld_3-P_DH_AS"/>
</dbReference>
<gene>
    <name evidence="9" type="primary">LOC103709029</name>
</gene>
<dbReference type="GeneID" id="103709029"/>
<feature type="domain" description="OVATE" evidence="7">
    <location>
        <begin position="252"/>
        <end position="311"/>
    </location>
</feature>
<proteinExistence type="predicted"/>
<evidence type="ECO:0000259" key="7">
    <source>
        <dbReference type="PROSITE" id="PS51754"/>
    </source>
</evidence>
<evidence type="ECO:0000313" key="8">
    <source>
        <dbReference type="Proteomes" id="UP000228380"/>
    </source>
</evidence>
<dbReference type="PANTHER" id="PTHR33057">
    <property type="entry name" value="TRANSCRIPTION REPRESSOR OFP7-RELATED"/>
    <property type="match status" value="1"/>
</dbReference>
<evidence type="ECO:0000256" key="1">
    <source>
        <dbReference type="ARBA" id="ARBA00004123"/>
    </source>
</evidence>
<reference evidence="8" key="1">
    <citation type="journal article" date="2019" name="Nat. Commun.">
        <title>Genome-wide association mapping of date palm fruit traits.</title>
        <authorList>
            <person name="Hazzouri K.M."/>
            <person name="Gros-Balthazard M."/>
            <person name="Flowers J.M."/>
            <person name="Copetti D."/>
            <person name="Lemansour A."/>
            <person name="Lebrun M."/>
            <person name="Masmoudi K."/>
            <person name="Ferrand S."/>
            <person name="Dhar M.I."/>
            <person name="Fresquez Z.A."/>
            <person name="Rosas U."/>
            <person name="Zhang J."/>
            <person name="Talag J."/>
            <person name="Lee S."/>
            <person name="Kudrna D."/>
            <person name="Powell R.F."/>
            <person name="Leitch I.J."/>
            <person name="Krueger R.R."/>
            <person name="Wing R.A."/>
            <person name="Amiri K.M.A."/>
            <person name="Purugganan M.D."/>
        </authorList>
    </citation>
    <scope>NUCLEOTIDE SEQUENCE [LARGE SCALE GENOMIC DNA]</scope>
    <source>
        <strain evidence="8">cv. Khalas</strain>
    </source>
</reference>
<dbReference type="AlphaFoldDB" id="A0A8B7C5W0"/>
<dbReference type="KEGG" id="pda:103709029"/>
<keyword evidence="5" id="KW-0539">Nucleus</keyword>
<keyword evidence="8" id="KW-1185">Reference proteome</keyword>
<evidence type="ECO:0000256" key="3">
    <source>
        <dbReference type="ARBA" id="ARBA00023015"/>
    </source>
</evidence>
<keyword evidence="2" id="KW-0678">Repressor</keyword>
<comment type="subcellular location">
    <subcellularLocation>
        <location evidence="1">Nucleus</location>
    </subcellularLocation>
</comment>
<keyword evidence="3" id="KW-0805">Transcription regulation</keyword>
<organism evidence="8 9">
    <name type="scientific">Phoenix dactylifera</name>
    <name type="common">Date palm</name>
    <dbReference type="NCBI Taxonomy" id="42345"/>
    <lineage>
        <taxon>Eukaryota</taxon>
        <taxon>Viridiplantae</taxon>
        <taxon>Streptophyta</taxon>
        <taxon>Embryophyta</taxon>
        <taxon>Tracheophyta</taxon>
        <taxon>Spermatophyta</taxon>
        <taxon>Magnoliopsida</taxon>
        <taxon>Liliopsida</taxon>
        <taxon>Arecaceae</taxon>
        <taxon>Coryphoideae</taxon>
        <taxon>Phoeniceae</taxon>
        <taxon>Phoenix</taxon>
    </lineage>
</organism>
<accession>A0A8B7C5W0</accession>
<evidence type="ECO:0000313" key="9">
    <source>
        <dbReference type="RefSeq" id="XP_008792405.3"/>
    </source>
</evidence>
<dbReference type="PROSITE" id="PS00071">
    <property type="entry name" value="GAPDH"/>
    <property type="match status" value="1"/>
</dbReference>
<feature type="region of interest" description="Disordered" evidence="6">
    <location>
        <begin position="74"/>
        <end position="152"/>
    </location>
</feature>
<dbReference type="OrthoDB" id="1928390at2759"/>
<feature type="compositionally biased region" description="Basic residues" evidence="6">
    <location>
        <begin position="137"/>
        <end position="152"/>
    </location>
</feature>
<dbReference type="Pfam" id="PF04844">
    <property type="entry name" value="Ovate"/>
    <property type="match status" value="1"/>
</dbReference>
<evidence type="ECO:0000256" key="4">
    <source>
        <dbReference type="ARBA" id="ARBA00023163"/>
    </source>
</evidence>
<feature type="compositionally biased region" description="Acidic residues" evidence="6">
    <location>
        <begin position="182"/>
        <end position="193"/>
    </location>
</feature>
<reference evidence="9" key="2">
    <citation type="submission" date="2025-08" db="UniProtKB">
        <authorList>
            <consortium name="RefSeq"/>
        </authorList>
    </citation>
    <scope>IDENTIFICATION</scope>
    <source>
        <tissue evidence="9">Young leaves</tissue>
    </source>
</reference>
<dbReference type="GO" id="GO:0016620">
    <property type="term" value="F:oxidoreductase activity, acting on the aldehyde or oxo group of donors, NAD or NADP as acceptor"/>
    <property type="evidence" value="ECO:0007669"/>
    <property type="project" value="InterPro"/>
</dbReference>
<dbReference type="NCBIfam" id="TIGR01568">
    <property type="entry name" value="A_thal_3678"/>
    <property type="match status" value="1"/>
</dbReference>